<dbReference type="GO" id="GO:0003676">
    <property type="term" value="F:nucleic acid binding"/>
    <property type="evidence" value="ECO:0007669"/>
    <property type="project" value="InterPro"/>
</dbReference>
<dbReference type="InterPro" id="IPR012337">
    <property type="entry name" value="RNaseH-like_sf"/>
</dbReference>
<evidence type="ECO:0000313" key="4">
    <source>
        <dbReference type="Proteomes" id="UP000253509"/>
    </source>
</evidence>
<dbReference type="Proteomes" id="UP000253509">
    <property type="component" value="Unassembled WGS sequence"/>
</dbReference>
<dbReference type="AlphaFoldDB" id="A0A366IHW4"/>
<feature type="compositionally biased region" description="Polar residues" evidence="1">
    <location>
        <begin position="78"/>
        <end position="95"/>
    </location>
</feature>
<proteinExistence type="predicted"/>
<reference evidence="3 4" key="1">
    <citation type="submission" date="2018-06" db="EMBL/GenBank/DDBJ databases">
        <title>Freshwater and sediment microbial communities from various areas in North America, analyzing microbe dynamics in response to fracking.</title>
        <authorList>
            <person name="Lamendella R."/>
        </authorList>
    </citation>
    <scope>NUCLEOTIDE SEQUENCE [LARGE SCALE GENOMIC DNA]</scope>
    <source>
        <strain evidence="3 4">3b_TX</strain>
    </source>
</reference>
<name>A0A366IHW4_9MICO</name>
<dbReference type="Gene3D" id="3.30.420.10">
    <property type="entry name" value="Ribonuclease H-like superfamily/Ribonuclease H"/>
    <property type="match status" value="1"/>
</dbReference>
<evidence type="ECO:0000313" key="3">
    <source>
        <dbReference type="EMBL" id="RBP71442.1"/>
    </source>
</evidence>
<dbReference type="Pfam" id="PF13683">
    <property type="entry name" value="rve_3"/>
    <property type="match status" value="1"/>
</dbReference>
<feature type="region of interest" description="Disordered" evidence="1">
    <location>
        <begin position="140"/>
        <end position="160"/>
    </location>
</feature>
<gene>
    <name evidence="3" type="ORF">DFO65_10541</name>
</gene>
<dbReference type="GO" id="GO:0015074">
    <property type="term" value="P:DNA integration"/>
    <property type="evidence" value="ECO:0007669"/>
    <property type="project" value="InterPro"/>
</dbReference>
<feature type="domain" description="Integrase catalytic" evidence="2">
    <location>
        <begin position="70"/>
        <end position="249"/>
    </location>
</feature>
<dbReference type="PROSITE" id="PS50994">
    <property type="entry name" value="INTEGRASE"/>
    <property type="match status" value="1"/>
</dbReference>
<protein>
    <submittedName>
        <fullName evidence="3">Integrase-like protein</fullName>
    </submittedName>
</protein>
<sequence length="318" mass="34824">MQAAGGILLDGVRQVNPYYQSTVTFRDVTYPGTHDSLVTPETFDQVQTILRQNHVVGDKPRSTTTTSKARSTAPAGSGSCSSGRGTIRASPTTTSLDDHSRKLLHISPHSRVTGPIVVDMFITTMDEYGPPAATLTDNGMVSPPQAGGAPSTRLASGKDGTHAQPNGFEHLLADLHIEQKNGRPNHPTTQEKIERFHQTLKRWLTGDGRVDSLEELATQLLKFRHVYNTQRPHRAIGRRTPDAAYAALPKAGPVIDLDSRIWRIRYDRVDGDGKVSLRFAGCMRHLGIGRAWARKEVLVLVHGNDTMFIDRAAGEIIA</sequence>
<comment type="caution">
    <text evidence="3">The sequence shown here is derived from an EMBL/GenBank/DDBJ whole genome shotgun (WGS) entry which is preliminary data.</text>
</comment>
<dbReference type="EMBL" id="QNSB01000005">
    <property type="protein sequence ID" value="RBP71442.1"/>
    <property type="molecule type" value="Genomic_DNA"/>
</dbReference>
<evidence type="ECO:0000259" key="2">
    <source>
        <dbReference type="PROSITE" id="PS50994"/>
    </source>
</evidence>
<organism evidence="3 4">
    <name type="scientific">Brevibacterium celere</name>
    <dbReference type="NCBI Taxonomy" id="225845"/>
    <lineage>
        <taxon>Bacteria</taxon>
        <taxon>Bacillati</taxon>
        <taxon>Actinomycetota</taxon>
        <taxon>Actinomycetes</taxon>
        <taxon>Micrococcales</taxon>
        <taxon>Brevibacteriaceae</taxon>
        <taxon>Brevibacterium</taxon>
    </lineage>
</organism>
<dbReference type="InterPro" id="IPR036397">
    <property type="entry name" value="RNaseH_sf"/>
</dbReference>
<dbReference type="SUPFAM" id="SSF53098">
    <property type="entry name" value="Ribonuclease H-like"/>
    <property type="match status" value="1"/>
</dbReference>
<dbReference type="InterPro" id="IPR001584">
    <property type="entry name" value="Integrase_cat-core"/>
</dbReference>
<keyword evidence="4" id="KW-1185">Reference proteome</keyword>
<feature type="compositionally biased region" description="Low complexity" evidence="1">
    <location>
        <begin position="62"/>
        <end position="75"/>
    </location>
</feature>
<dbReference type="RefSeq" id="WP_113903964.1">
    <property type="nucleotide sequence ID" value="NZ_QNSB01000005.1"/>
</dbReference>
<accession>A0A366IHW4</accession>
<evidence type="ECO:0000256" key="1">
    <source>
        <dbReference type="SAM" id="MobiDB-lite"/>
    </source>
</evidence>
<feature type="region of interest" description="Disordered" evidence="1">
    <location>
        <begin position="53"/>
        <end position="102"/>
    </location>
</feature>